<dbReference type="Proteomes" id="UP001367508">
    <property type="component" value="Unassembled WGS sequence"/>
</dbReference>
<evidence type="ECO:0000313" key="2">
    <source>
        <dbReference type="Proteomes" id="UP001367508"/>
    </source>
</evidence>
<protein>
    <submittedName>
        <fullName evidence="1">Uncharacterized protein</fullName>
    </submittedName>
</protein>
<organism evidence="1 2">
    <name type="scientific">Canavalia gladiata</name>
    <name type="common">Sword bean</name>
    <name type="synonym">Dolichos gladiatus</name>
    <dbReference type="NCBI Taxonomy" id="3824"/>
    <lineage>
        <taxon>Eukaryota</taxon>
        <taxon>Viridiplantae</taxon>
        <taxon>Streptophyta</taxon>
        <taxon>Embryophyta</taxon>
        <taxon>Tracheophyta</taxon>
        <taxon>Spermatophyta</taxon>
        <taxon>Magnoliopsida</taxon>
        <taxon>eudicotyledons</taxon>
        <taxon>Gunneridae</taxon>
        <taxon>Pentapetalae</taxon>
        <taxon>rosids</taxon>
        <taxon>fabids</taxon>
        <taxon>Fabales</taxon>
        <taxon>Fabaceae</taxon>
        <taxon>Papilionoideae</taxon>
        <taxon>50 kb inversion clade</taxon>
        <taxon>NPAAA clade</taxon>
        <taxon>indigoferoid/millettioid clade</taxon>
        <taxon>Phaseoleae</taxon>
        <taxon>Canavalia</taxon>
    </lineage>
</organism>
<sequence length="93" mass="10566">MRDPSPECWRSILTKGHEPAKLSLKITQDEREPYTNLVWDLNDHDQTPDPLIMEDDLCPTLNELGESRNSTHDLVKWQGQSACDLPDFAATCA</sequence>
<dbReference type="EMBL" id="JAYMYQ010000001">
    <property type="protein sequence ID" value="KAK7359990.1"/>
    <property type="molecule type" value="Genomic_DNA"/>
</dbReference>
<gene>
    <name evidence="1" type="ORF">VNO77_01962</name>
</gene>
<reference evidence="1 2" key="1">
    <citation type="submission" date="2024-01" db="EMBL/GenBank/DDBJ databases">
        <title>The genomes of 5 underutilized Papilionoideae crops provide insights into root nodulation and disease resistanc.</title>
        <authorList>
            <person name="Jiang F."/>
        </authorList>
    </citation>
    <scope>NUCLEOTIDE SEQUENCE [LARGE SCALE GENOMIC DNA]</scope>
    <source>
        <strain evidence="1">LVBAO_FW01</strain>
        <tissue evidence="1">Leaves</tissue>
    </source>
</reference>
<proteinExistence type="predicted"/>
<dbReference type="AlphaFoldDB" id="A0AAN9R2L2"/>
<accession>A0AAN9R2L2</accession>
<evidence type="ECO:0000313" key="1">
    <source>
        <dbReference type="EMBL" id="KAK7359990.1"/>
    </source>
</evidence>
<keyword evidence="2" id="KW-1185">Reference proteome</keyword>
<name>A0AAN9R2L2_CANGL</name>
<comment type="caution">
    <text evidence="1">The sequence shown here is derived from an EMBL/GenBank/DDBJ whole genome shotgun (WGS) entry which is preliminary data.</text>
</comment>